<feature type="region of interest" description="Disordered" evidence="1">
    <location>
        <begin position="370"/>
        <end position="412"/>
    </location>
</feature>
<name>A0A6J7DZ83_9ZZZZ</name>
<dbReference type="AlphaFoldDB" id="A0A6J7DZ83"/>
<feature type="compositionally biased region" description="Basic and acidic residues" evidence="1">
    <location>
        <begin position="49"/>
        <end position="143"/>
    </location>
</feature>
<evidence type="ECO:0000313" key="2">
    <source>
        <dbReference type="EMBL" id="CAB4876097.1"/>
    </source>
</evidence>
<organism evidence="2">
    <name type="scientific">freshwater metagenome</name>
    <dbReference type="NCBI Taxonomy" id="449393"/>
    <lineage>
        <taxon>unclassified sequences</taxon>
        <taxon>metagenomes</taxon>
        <taxon>ecological metagenomes</taxon>
    </lineage>
</organism>
<dbReference type="EMBL" id="CAFBLO010000121">
    <property type="protein sequence ID" value="CAB4876097.1"/>
    <property type="molecule type" value="Genomic_DNA"/>
</dbReference>
<gene>
    <name evidence="2" type="ORF">UFOPK3364_01022</name>
</gene>
<feature type="compositionally biased region" description="Low complexity" evidence="1">
    <location>
        <begin position="25"/>
        <end position="42"/>
    </location>
</feature>
<sequence>MSDERDDKNDPNGRDRRPRRDDSSSSRPNSGRPSSGKPSSGRFGAPKNGSDRPRGERPARDGERKPFSRDGKPGERKPFSRDGKPGERKPFSRDGKPGERKPFSRDGKPGERKPFSRDGRPEGSRPEPREEEFPRFRPSEEQRKAIREMEPELENRFAGKELDRAVLRDLSTLSEDNAMVVGRHLEAASFYAEVDAPRALQHAIAAKNRASRLAIVRETVGIMAYVNQDFTLALAELRTAQRISGSNDQIALIIDCLRGLDRSNEGLKIARELDREKLPREAQIDLAIVLSGIRLDRDETDRAYAELQIPQLDPTNATPECVALFDANAEVLEEMGRADEAAQWRRYARLTENHFSPDETIEFHTEWLEEPTDVTELGYGEPREDEPAPLTDSELTKLVEGVPPVEPTEDSK</sequence>
<proteinExistence type="predicted"/>
<accession>A0A6J7DZ83</accession>
<evidence type="ECO:0000256" key="1">
    <source>
        <dbReference type="SAM" id="MobiDB-lite"/>
    </source>
</evidence>
<reference evidence="2" key="1">
    <citation type="submission" date="2020-05" db="EMBL/GenBank/DDBJ databases">
        <authorList>
            <person name="Chiriac C."/>
            <person name="Salcher M."/>
            <person name="Ghai R."/>
            <person name="Kavagutti S V."/>
        </authorList>
    </citation>
    <scope>NUCLEOTIDE SEQUENCE</scope>
</reference>
<protein>
    <submittedName>
        <fullName evidence="2">Unannotated protein</fullName>
    </submittedName>
</protein>
<feature type="region of interest" description="Disordered" evidence="1">
    <location>
        <begin position="1"/>
        <end position="143"/>
    </location>
</feature>
<feature type="compositionally biased region" description="Basic and acidic residues" evidence="1">
    <location>
        <begin position="1"/>
        <end position="24"/>
    </location>
</feature>